<dbReference type="EMBL" id="JAVRFJ010000007">
    <property type="protein sequence ID" value="MDT0567916.1"/>
    <property type="molecule type" value="Genomic_DNA"/>
</dbReference>
<protein>
    <recommendedName>
        <fullName evidence="3">Bacterial Ig-like domain-containing protein</fullName>
    </recommendedName>
</protein>
<evidence type="ECO:0008006" key="3">
    <source>
        <dbReference type="Google" id="ProtNLM"/>
    </source>
</evidence>
<evidence type="ECO:0000313" key="2">
    <source>
        <dbReference type="Proteomes" id="UP001180737"/>
    </source>
</evidence>
<reference evidence="1" key="1">
    <citation type="submission" date="2024-05" db="EMBL/GenBank/DDBJ databases">
        <title>30 novel species of actinomycetes from the DSMZ collection.</title>
        <authorList>
            <person name="Nouioui I."/>
        </authorList>
    </citation>
    <scope>NUCLEOTIDE SEQUENCE</scope>
    <source>
        <strain evidence="1">DSM 3412</strain>
    </source>
</reference>
<comment type="caution">
    <text evidence="1">The sequence shown here is derived from an EMBL/GenBank/DDBJ whole genome shotgun (WGS) entry which is preliminary data.</text>
</comment>
<proteinExistence type="predicted"/>
<evidence type="ECO:0000313" key="1">
    <source>
        <dbReference type="EMBL" id="MDT0567916.1"/>
    </source>
</evidence>
<accession>A0ABU2YUI3</accession>
<keyword evidence="2" id="KW-1185">Reference proteome</keyword>
<name>A0ABU2YUI3_9ACTN</name>
<dbReference type="RefSeq" id="WP_033530629.1">
    <property type="nucleotide sequence ID" value="NZ_JAVRFJ010000007.1"/>
</dbReference>
<gene>
    <name evidence="1" type="ORF">RM704_10610</name>
</gene>
<dbReference type="Proteomes" id="UP001180737">
    <property type="component" value="Unassembled WGS sequence"/>
</dbReference>
<organism evidence="1 2">
    <name type="scientific">Streptomyces gottesmaniae</name>
    <dbReference type="NCBI Taxonomy" id="3075518"/>
    <lineage>
        <taxon>Bacteria</taxon>
        <taxon>Bacillati</taxon>
        <taxon>Actinomycetota</taxon>
        <taxon>Actinomycetes</taxon>
        <taxon>Kitasatosporales</taxon>
        <taxon>Streptomycetaceae</taxon>
        <taxon>Streptomyces</taxon>
    </lineage>
</organism>
<sequence>MPDVGDTVTASLTVDPFDGTTAAALSVTAPNGTVTAPATSTADGGKTWTAPLTYTAAGVWRLLWTVTGTGAGVEPELVSVAPLPTVATEGVSYATTTDLANYLQAAPPLNAAKLLARATELLDSDFLKAAVYAVDGDGMPTDAEVVKAFADAVCAQVEFWGEVGEETDISGPLQGVTIGSVSLQYGAGDNRSGPDYYAPKLIRALQSLPADKLRWVAYTGGC</sequence>